<evidence type="ECO:0000313" key="3">
    <source>
        <dbReference type="Proteomes" id="UP001219956"/>
    </source>
</evidence>
<evidence type="ECO:0000256" key="1">
    <source>
        <dbReference type="SAM" id="MobiDB-lite"/>
    </source>
</evidence>
<dbReference type="EMBL" id="JAQQLF010000002">
    <property type="protein sequence ID" value="MDC7716108.1"/>
    <property type="molecule type" value="Genomic_DNA"/>
</dbReference>
<feature type="region of interest" description="Disordered" evidence="1">
    <location>
        <begin position="76"/>
        <end position="102"/>
    </location>
</feature>
<evidence type="ECO:0000313" key="2">
    <source>
        <dbReference type="EMBL" id="MDC7716108.1"/>
    </source>
</evidence>
<organism evidence="2 3">
    <name type="scientific">Vogesella aquatica</name>
    <dbReference type="NCBI Taxonomy" id="2984206"/>
    <lineage>
        <taxon>Bacteria</taxon>
        <taxon>Pseudomonadati</taxon>
        <taxon>Pseudomonadota</taxon>
        <taxon>Betaproteobacteria</taxon>
        <taxon>Neisseriales</taxon>
        <taxon>Chromobacteriaceae</taxon>
        <taxon>Vogesella</taxon>
    </lineage>
</organism>
<accession>A0ABT5IU60</accession>
<dbReference type="Proteomes" id="UP001219956">
    <property type="component" value="Unassembled WGS sequence"/>
</dbReference>
<reference evidence="2 3" key="1">
    <citation type="submission" date="2023-01" db="EMBL/GenBank/DDBJ databases">
        <title>Novel species of the genus Vogesella isolated from rivers.</title>
        <authorList>
            <person name="Lu H."/>
        </authorList>
    </citation>
    <scope>NUCLEOTIDE SEQUENCE [LARGE SCALE GENOMIC DNA]</scope>
    <source>
        <strain evidence="2 3">DC21W</strain>
    </source>
</reference>
<proteinExistence type="predicted"/>
<comment type="caution">
    <text evidence="2">The sequence shown here is derived from an EMBL/GenBank/DDBJ whole genome shotgun (WGS) entry which is preliminary data.</text>
</comment>
<protein>
    <recommendedName>
        <fullName evidence="4">DNA-binding protein</fullName>
    </recommendedName>
</protein>
<gene>
    <name evidence="2" type="ORF">PQU95_02575</name>
</gene>
<keyword evidence="3" id="KW-1185">Reference proteome</keyword>
<dbReference type="RefSeq" id="WP_272750545.1">
    <property type="nucleotide sequence ID" value="NZ_JAQQLF010000002.1"/>
</dbReference>
<name>A0ABT5IU60_9NEIS</name>
<evidence type="ECO:0008006" key="4">
    <source>
        <dbReference type="Google" id="ProtNLM"/>
    </source>
</evidence>
<sequence length="144" mass="16761">MFEVILRELQKKFGDKILLTPEDLVLITGISVGQQAKLRSEGRFPIPFEKLGGRIKINIFHLAEYLASKANNYAKSKMKEDKKESGNLVNNRLVARKDNKKKNEKGRLKDNWFREFLAMFCSHFEKMELNNISKSRIGKNFIKL</sequence>